<sequence length="439" mass="45187">MAAAGATAARGIAGCLVAALVGTAWLIDPYAQAGFDAPKRLAALLAAGAGAALLLWQLNTHALRRDLARPDGAAATRGLARASLVAAALALAGLLLSALFADQPAGAWHSLRVQLLYLLLLPLGAARALHGAAARRVFLAAVVASAVNALLSLLQGAGVALPLAMSQLGGRYPTGALLGNEAYVALACALLGAAGVALGLAAAAPRTRWLGWGLCGLAVAVITFNRQTTAAAALLTAGATLLALRWHGTRRLLPAAALLALLLPLSAALPALRAQTWARLPYTVEQYQQLTTYRLGAWAAALEMLRSRPWTGHGPGSYAEQSQTQRFAAEIALRQRLAPAPPGTYFSQAHQDYLQLAAEAGLPVLLAVLAALSCLLGGLLRLARRAAALEARILLGVLVAGMVAALAWFPLQIPFVAVVLLLACGRAWRLLLDDAEAGA</sequence>
<feature type="transmembrane region" description="Helical" evidence="5">
    <location>
        <begin position="253"/>
        <end position="272"/>
    </location>
</feature>
<dbReference type="Proteomes" id="UP001165498">
    <property type="component" value="Unassembled WGS sequence"/>
</dbReference>
<keyword evidence="3 5" id="KW-1133">Transmembrane helix</keyword>
<evidence type="ECO:0000256" key="3">
    <source>
        <dbReference type="ARBA" id="ARBA00022989"/>
    </source>
</evidence>
<feature type="transmembrane region" description="Helical" evidence="5">
    <location>
        <begin position="230"/>
        <end position="246"/>
    </location>
</feature>
<comment type="caution">
    <text evidence="7">The sequence shown here is derived from an EMBL/GenBank/DDBJ whole genome shotgun (WGS) entry which is preliminary data.</text>
</comment>
<evidence type="ECO:0000259" key="6">
    <source>
        <dbReference type="Pfam" id="PF04932"/>
    </source>
</evidence>
<evidence type="ECO:0000256" key="2">
    <source>
        <dbReference type="ARBA" id="ARBA00022692"/>
    </source>
</evidence>
<dbReference type="EMBL" id="JANFQO010000012">
    <property type="protein sequence ID" value="MCQ4165829.1"/>
    <property type="molecule type" value="Genomic_DNA"/>
</dbReference>
<accession>A0ABT1QU71</accession>
<feature type="transmembrane region" description="Helical" evidence="5">
    <location>
        <begin position="209"/>
        <end position="224"/>
    </location>
</feature>
<dbReference type="InterPro" id="IPR007016">
    <property type="entry name" value="O-antigen_ligase-rel_domated"/>
</dbReference>
<feature type="transmembrane region" description="Helical" evidence="5">
    <location>
        <begin position="107"/>
        <end position="125"/>
    </location>
</feature>
<feature type="transmembrane region" description="Helical" evidence="5">
    <location>
        <begin position="7"/>
        <end position="27"/>
    </location>
</feature>
<keyword evidence="8" id="KW-1185">Reference proteome</keyword>
<keyword evidence="2 5" id="KW-0812">Transmembrane</keyword>
<feature type="domain" description="O-antigen ligase-related" evidence="6">
    <location>
        <begin position="218"/>
        <end position="368"/>
    </location>
</feature>
<keyword evidence="4 5" id="KW-0472">Membrane</keyword>
<evidence type="ECO:0000313" key="8">
    <source>
        <dbReference type="Proteomes" id="UP001165498"/>
    </source>
</evidence>
<dbReference type="InterPro" id="IPR051533">
    <property type="entry name" value="WaaL-like"/>
</dbReference>
<organism evidence="7 8">
    <name type="scientific">Tahibacter harae</name>
    <dbReference type="NCBI Taxonomy" id="2963937"/>
    <lineage>
        <taxon>Bacteria</taxon>
        <taxon>Pseudomonadati</taxon>
        <taxon>Pseudomonadota</taxon>
        <taxon>Gammaproteobacteria</taxon>
        <taxon>Lysobacterales</taxon>
        <taxon>Rhodanobacteraceae</taxon>
        <taxon>Tahibacter</taxon>
    </lineage>
</organism>
<reference evidence="7" key="1">
    <citation type="submission" date="2022-07" db="EMBL/GenBank/DDBJ databases">
        <title>Tahibacter sp., a new gammaproteobacterium isolated from the silt sample collected at pig farm.</title>
        <authorList>
            <person name="Chen H."/>
        </authorList>
    </citation>
    <scope>NUCLEOTIDE SEQUENCE</scope>
    <source>
        <strain evidence="7">P2K</strain>
    </source>
</reference>
<evidence type="ECO:0000256" key="4">
    <source>
        <dbReference type="ARBA" id="ARBA00023136"/>
    </source>
</evidence>
<feature type="transmembrane region" description="Helical" evidence="5">
    <location>
        <begin position="137"/>
        <end position="163"/>
    </location>
</feature>
<name>A0ABT1QU71_9GAMM</name>
<feature type="transmembrane region" description="Helical" evidence="5">
    <location>
        <begin position="183"/>
        <end position="202"/>
    </location>
</feature>
<feature type="transmembrane region" description="Helical" evidence="5">
    <location>
        <begin position="360"/>
        <end position="380"/>
    </location>
</feature>
<dbReference type="RefSeq" id="WP_255915019.1">
    <property type="nucleotide sequence ID" value="NZ_JANFQO010000012.1"/>
</dbReference>
<keyword evidence="7" id="KW-0436">Ligase</keyword>
<evidence type="ECO:0000256" key="1">
    <source>
        <dbReference type="ARBA" id="ARBA00004141"/>
    </source>
</evidence>
<feature type="transmembrane region" description="Helical" evidence="5">
    <location>
        <begin position="79"/>
        <end position="101"/>
    </location>
</feature>
<dbReference type="GO" id="GO:0016874">
    <property type="term" value="F:ligase activity"/>
    <property type="evidence" value="ECO:0007669"/>
    <property type="project" value="UniProtKB-KW"/>
</dbReference>
<dbReference type="PANTHER" id="PTHR37422">
    <property type="entry name" value="TEICHURONIC ACID BIOSYNTHESIS PROTEIN TUAE"/>
    <property type="match status" value="1"/>
</dbReference>
<evidence type="ECO:0000256" key="5">
    <source>
        <dbReference type="SAM" id="Phobius"/>
    </source>
</evidence>
<feature type="transmembrane region" description="Helical" evidence="5">
    <location>
        <begin position="392"/>
        <end position="409"/>
    </location>
</feature>
<gene>
    <name evidence="7" type="ORF">NM961_13995</name>
</gene>
<proteinExistence type="predicted"/>
<dbReference type="Pfam" id="PF04932">
    <property type="entry name" value="Wzy_C"/>
    <property type="match status" value="1"/>
</dbReference>
<evidence type="ECO:0000313" key="7">
    <source>
        <dbReference type="EMBL" id="MCQ4165829.1"/>
    </source>
</evidence>
<feature type="transmembrane region" description="Helical" evidence="5">
    <location>
        <begin position="39"/>
        <end position="58"/>
    </location>
</feature>
<comment type="subcellular location">
    <subcellularLocation>
        <location evidence="1">Membrane</location>
        <topology evidence="1">Multi-pass membrane protein</topology>
    </subcellularLocation>
</comment>
<dbReference type="PANTHER" id="PTHR37422:SF13">
    <property type="entry name" value="LIPOPOLYSACCHARIDE BIOSYNTHESIS PROTEIN PA4999-RELATED"/>
    <property type="match status" value="1"/>
</dbReference>
<protein>
    <submittedName>
        <fullName evidence="7">O-antigen ligase family protein</fullName>
    </submittedName>
</protein>